<feature type="compositionally biased region" description="Polar residues" evidence="1">
    <location>
        <begin position="767"/>
        <end position="779"/>
    </location>
</feature>
<feature type="region of interest" description="Disordered" evidence="1">
    <location>
        <begin position="212"/>
        <end position="435"/>
    </location>
</feature>
<feature type="compositionally biased region" description="Polar residues" evidence="1">
    <location>
        <begin position="87"/>
        <end position="102"/>
    </location>
</feature>
<feature type="region of interest" description="Disordered" evidence="1">
    <location>
        <begin position="1"/>
        <end position="35"/>
    </location>
</feature>
<feature type="compositionally biased region" description="Basic and acidic residues" evidence="1">
    <location>
        <begin position="473"/>
        <end position="486"/>
    </location>
</feature>
<dbReference type="EMBL" id="CP111022">
    <property type="protein sequence ID" value="WAR18990.1"/>
    <property type="molecule type" value="Genomic_DNA"/>
</dbReference>
<accession>A0ABY7FA60</accession>
<gene>
    <name evidence="3" type="ORF">MAR_000828</name>
</gene>
<feature type="region of interest" description="Disordered" evidence="1">
    <location>
        <begin position="611"/>
        <end position="630"/>
    </location>
</feature>
<dbReference type="Pfam" id="PF15045">
    <property type="entry name" value="Clathrin_bdg"/>
    <property type="match status" value="1"/>
</dbReference>
<feature type="compositionally biased region" description="Polar residues" evidence="1">
    <location>
        <begin position="544"/>
        <end position="555"/>
    </location>
</feature>
<feature type="region of interest" description="Disordered" evidence="1">
    <location>
        <begin position="751"/>
        <end position="779"/>
    </location>
</feature>
<feature type="compositionally biased region" description="Basic and acidic residues" evidence="1">
    <location>
        <begin position="528"/>
        <end position="543"/>
    </location>
</feature>
<dbReference type="Proteomes" id="UP001164746">
    <property type="component" value="Chromosome 11"/>
</dbReference>
<feature type="compositionally biased region" description="Polar residues" evidence="1">
    <location>
        <begin position="411"/>
        <end position="424"/>
    </location>
</feature>
<dbReference type="PANTHER" id="PTHR16156">
    <property type="entry name" value="AFTIPHILIN A-RELATED"/>
    <property type="match status" value="1"/>
</dbReference>
<dbReference type="InterPro" id="IPR046359">
    <property type="entry name" value="Aftin-like"/>
</dbReference>
<feature type="compositionally biased region" description="Basic and acidic residues" evidence="1">
    <location>
        <begin position="125"/>
        <end position="140"/>
    </location>
</feature>
<reference evidence="3" key="1">
    <citation type="submission" date="2022-11" db="EMBL/GenBank/DDBJ databases">
        <title>Centuries of genome instability and evolution in soft-shell clam transmissible cancer (bioRxiv).</title>
        <authorList>
            <person name="Hart S.F.M."/>
            <person name="Yonemitsu M.A."/>
            <person name="Giersch R.M."/>
            <person name="Beal B.F."/>
            <person name="Arriagada G."/>
            <person name="Davis B.W."/>
            <person name="Ostrander E.A."/>
            <person name="Goff S.P."/>
            <person name="Metzger M.J."/>
        </authorList>
    </citation>
    <scope>NUCLEOTIDE SEQUENCE</scope>
    <source>
        <strain evidence="3">MELC-2E11</strain>
        <tissue evidence="3">Siphon/mantle</tissue>
    </source>
</reference>
<feature type="compositionally biased region" description="Basic and acidic residues" evidence="1">
    <location>
        <begin position="384"/>
        <end position="396"/>
    </location>
</feature>
<feature type="compositionally biased region" description="Polar residues" evidence="1">
    <location>
        <begin position="323"/>
        <end position="360"/>
    </location>
</feature>
<feature type="compositionally biased region" description="Acidic residues" evidence="1">
    <location>
        <begin position="611"/>
        <end position="624"/>
    </location>
</feature>
<evidence type="ECO:0000313" key="3">
    <source>
        <dbReference type="EMBL" id="WAR18990.1"/>
    </source>
</evidence>
<feature type="compositionally biased region" description="Basic and acidic residues" evidence="1">
    <location>
        <begin position="269"/>
        <end position="283"/>
    </location>
</feature>
<dbReference type="PANTHER" id="PTHR16156:SF10">
    <property type="entry name" value="AFTIPHILIN-RELATED"/>
    <property type="match status" value="1"/>
</dbReference>
<feature type="region of interest" description="Disordered" evidence="1">
    <location>
        <begin position="451"/>
        <end position="603"/>
    </location>
</feature>
<feature type="compositionally biased region" description="Polar residues" evidence="1">
    <location>
        <begin position="111"/>
        <end position="124"/>
    </location>
</feature>
<feature type="compositionally biased region" description="Polar residues" evidence="1">
    <location>
        <begin position="249"/>
        <end position="268"/>
    </location>
</feature>
<evidence type="ECO:0000313" key="4">
    <source>
        <dbReference type="Proteomes" id="UP001164746"/>
    </source>
</evidence>
<evidence type="ECO:0000256" key="1">
    <source>
        <dbReference type="SAM" id="MobiDB-lite"/>
    </source>
</evidence>
<organism evidence="3 4">
    <name type="scientific">Mya arenaria</name>
    <name type="common">Soft-shell clam</name>
    <dbReference type="NCBI Taxonomy" id="6604"/>
    <lineage>
        <taxon>Eukaryota</taxon>
        <taxon>Metazoa</taxon>
        <taxon>Spiralia</taxon>
        <taxon>Lophotrochozoa</taxon>
        <taxon>Mollusca</taxon>
        <taxon>Bivalvia</taxon>
        <taxon>Autobranchia</taxon>
        <taxon>Heteroconchia</taxon>
        <taxon>Euheterodonta</taxon>
        <taxon>Imparidentia</taxon>
        <taxon>Neoheterodontei</taxon>
        <taxon>Myida</taxon>
        <taxon>Myoidea</taxon>
        <taxon>Myidae</taxon>
        <taxon>Mya</taxon>
    </lineage>
</organism>
<dbReference type="InterPro" id="IPR029205">
    <property type="entry name" value="Clathrin-bd"/>
</dbReference>
<feature type="domain" description="Aftiphilin clathrin-binding box" evidence="2">
    <location>
        <begin position="691"/>
        <end position="752"/>
    </location>
</feature>
<name>A0ABY7FA60_MYAAR</name>
<evidence type="ECO:0000259" key="2">
    <source>
        <dbReference type="Pfam" id="PF15045"/>
    </source>
</evidence>
<feature type="region of interest" description="Disordered" evidence="1">
    <location>
        <begin position="87"/>
        <end position="140"/>
    </location>
</feature>
<feature type="compositionally biased region" description="Low complexity" evidence="1">
    <location>
        <begin position="572"/>
        <end position="585"/>
    </location>
</feature>
<keyword evidence="4" id="KW-1185">Reference proteome</keyword>
<protein>
    <submittedName>
        <fullName evidence="3">AFTIN-like protein</fullName>
    </submittedName>
</protein>
<feature type="compositionally biased region" description="Acidic residues" evidence="1">
    <location>
        <begin position="18"/>
        <end position="30"/>
    </location>
</feature>
<proteinExistence type="predicted"/>
<feature type="compositionally biased region" description="Polar residues" evidence="1">
    <location>
        <begin position="456"/>
        <end position="472"/>
    </location>
</feature>
<feature type="compositionally biased region" description="Polar residues" evidence="1">
    <location>
        <begin position="212"/>
        <end position="226"/>
    </location>
</feature>
<sequence length="779" mass="84200">MSNVIPMVSASPPPDDGGGFDDWGEDDDEFGTFASAPCTSFTKDKHFHAEFPPAGKHSDVFHDNTLKNSAVKDIKEPNDLEQFQFEESPTTMDQCGQDQPNRTGGLVDSGVYSSNVSPIQSTVDSSKDIVSEHQDHKKTDVTENCSCNLNSVPNHSENITDYDKTQEEIISNIDNHSMNGPVLHEDGIPPVDIPPDNVQNSVDVACTTENMKSESSLIVDNHSSSSEDPEPNTFNKCVKNDNINDETQDSNVSVETEQTFRFSTSAEELTSHSKNVESDKEPPETIYDNEEVSSGQKVNSEREEESAEQSGVQEVCSDDKISGNETNTLPNDESQASKGETNASIGSSPESVECSANTNNELEEQHSQSQIDTLDSNDEISECDIDHKQNSDHIDDAAAQSSGIGDELSSAKCQQSESNTNTLGAISGDEVTNVETDNRIPEAVSCDDEEFGNFGTFDSNDSATSCPDTNDSIENKHSIDGTKDVIEVSVDQETMPEPSDKVADTDSESDDFGDFGTVEGSEWSEFPKSVKVENSDQSQDKDNSAFTEFSSTSGENPAKVEDNEAGTSGDWAAFSESKASAFSEFDTADGEPKETGDWAAFSEPQTLDAAADDDVDDDWGDFGQEDTPSTELATDSLKTTTILPPGQLSSMTKEEKMMYAVTACFSGDCSDGDLAELELSMGDVFSVSGGDVWKCVQGAGTADSLTYQWTKSQWNDQLFTTLHVDTRNVLIGHRKAPVPVYAAGMTMLEPIKGSPPPTKPELLPHTAQPSLPNTTQVTH</sequence>